<accession>A0A2U1F7K2</accession>
<dbReference type="GO" id="GO:0030572">
    <property type="term" value="F:phosphatidyltransferase activity"/>
    <property type="evidence" value="ECO:0007669"/>
    <property type="project" value="UniProtKB-ARBA"/>
</dbReference>
<dbReference type="EMBL" id="QEKW01000009">
    <property type="protein sequence ID" value="PVZ08142.1"/>
    <property type="molecule type" value="Genomic_DNA"/>
</dbReference>
<feature type="domain" description="PLD phosphodiesterase" evidence="1">
    <location>
        <begin position="310"/>
        <end position="337"/>
    </location>
</feature>
<evidence type="ECO:0000313" key="2">
    <source>
        <dbReference type="EMBL" id="PVZ08142.1"/>
    </source>
</evidence>
<keyword evidence="3" id="KW-1185">Reference proteome</keyword>
<dbReference type="RefSeq" id="WP_116709389.1">
    <property type="nucleotide sequence ID" value="NZ_QEKW01000009.1"/>
</dbReference>
<organism evidence="2 3">
    <name type="scientific">Actinomycetospora cinnamomea</name>
    <dbReference type="NCBI Taxonomy" id="663609"/>
    <lineage>
        <taxon>Bacteria</taxon>
        <taxon>Bacillati</taxon>
        <taxon>Actinomycetota</taxon>
        <taxon>Actinomycetes</taxon>
        <taxon>Pseudonocardiales</taxon>
        <taxon>Pseudonocardiaceae</taxon>
        <taxon>Actinomycetospora</taxon>
    </lineage>
</organism>
<dbReference type="Pfam" id="PF13091">
    <property type="entry name" value="PLDc_2"/>
    <property type="match status" value="2"/>
</dbReference>
<dbReference type="PANTHER" id="PTHR21248:SF12">
    <property type="entry name" value="CARDIOLIPIN SYNTHASE C"/>
    <property type="match status" value="1"/>
</dbReference>
<evidence type="ECO:0000259" key="1">
    <source>
        <dbReference type="PROSITE" id="PS50035"/>
    </source>
</evidence>
<sequence>MPSTGPVRDRGGDRWEQALARAGHAPRRAGNRFTLLRDGARTFDQWFDRIERAERWVHFENYFFMADDIGRRFASALSQKAREGVPVRVVYDPVGSSSVPRSYWDGMRRAGVEVRAANPPSLRAPLYSLCRDHRKIVGVDGVYASTGGVCVSESWVQHADNGLIYRDTAVGVEGPVVADLELAFARMWDTLGPPLPPDERLGDTADDIAADTIPPTDGAEARVVLQAPGRLRILRVMELAILAARERLWISDPYFLSTPRLSRALLEAAGDGVDVRIVLPATNDHPSIGALERAGYGRALDAGVTIFEYLGPMMHAKTTVIDGRWARVGSTNLTAANFVSSWDLDLLVEDRGFAGELEALFEDDFAHARVIESDSRSRSVTAKPFGRRSAGRGTPLRRAPGVPASFSRLGGEVLREAEAPHEARHRAVAAGTGLTAVGVSLLVARYPRLLAWPLAALGAAAGASQVRGALHRRAADDGG</sequence>
<dbReference type="GO" id="GO:0032049">
    <property type="term" value="P:cardiolipin biosynthetic process"/>
    <property type="evidence" value="ECO:0007669"/>
    <property type="project" value="UniProtKB-ARBA"/>
</dbReference>
<name>A0A2U1F7K2_9PSEU</name>
<dbReference type="CDD" id="cd09110">
    <property type="entry name" value="PLDc_CLS_1"/>
    <property type="match status" value="1"/>
</dbReference>
<dbReference type="OrthoDB" id="8828485at2"/>
<reference evidence="2 3" key="1">
    <citation type="submission" date="2018-04" db="EMBL/GenBank/DDBJ databases">
        <title>Genomic Encyclopedia of Type Strains, Phase IV (KMG-IV): sequencing the most valuable type-strain genomes for metagenomic binning, comparative biology and taxonomic classification.</title>
        <authorList>
            <person name="Goeker M."/>
        </authorList>
    </citation>
    <scope>NUCLEOTIDE SEQUENCE [LARGE SCALE GENOMIC DNA]</scope>
    <source>
        <strain evidence="2 3">DSM 45771</strain>
    </source>
</reference>
<gene>
    <name evidence="2" type="ORF">C8D89_10925</name>
</gene>
<comment type="caution">
    <text evidence="2">The sequence shown here is derived from an EMBL/GenBank/DDBJ whole genome shotgun (WGS) entry which is preliminary data.</text>
</comment>
<proteinExistence type="predicted"/>
<protein>
    <submittedName>
        <fullName evidence="2">Cardiolipin synthase</fullName>
    </submittedName>
</protein>
<dbReference type="PROSITE" id="PS50035">
    <property type="entry name" value="PLD"/>
    <property type="match status" value="1"/>
</dbReference>
<evidence type="ECO:0000313" key="3">
    <source>
        <dbReference type="Proteomes" id="UP000245639"/>
    </source>
</evidence>
<dbReference type="AlphaFoldDB" id="A0A2U1F7K2"/>
<dbReference type="Proteomes" id="UP000245639">
    <property type="component" value="Unassembled WGS sequence"/>
</dbReference>
<dbReference type="InterPro" id="IPR001736">
    <property type="entry name" value="PLipase_D/transphosphatidylase"/>
</dbReference>
<dbReference type="SUPFAM" id="SSF56024">
    <property type="entry name" value="Phospholipase D/nuclease"/>
    <property type="match status" value="2"/>
</dbReference>
<dbReference type="InterPro" id="IPR025202">
    <property type="entry name" value="PLD-like_dom"/>
</dbReference>
<dbReference type="Gene3D" id="3.30.870.10">
    <property type="entry name" value="Endonuclease Chain A"/>
    <property type="match status" value="2"/>
</dbReference>
<dbReference type="PANTHER" id="PTHR21248">
    <property type="entry name" value="CARDIOLIPIN SYNTHASE"/>
    <property type="match status" value="1"/>
</dbReference>